<organism evidence="2 3">
    <name type="scientific">Corynebacterium glaucum</name>
    <dbReference type="NCBI Taxonomy" id="187491"/>
    <lineage>
        <taxon>Bacteria</taxon>
        <taxon>Bacillati</taxon>
        <taxon>Actinomycetota</taxon>
        <taxon>Actinomycetes</taxon>
        <taxon>Mycobacteriales</taxon>
        <taxon>Corynebacteriaceae</taxon>
        <taxon>Corynebacterium</taxon>
    </lineage>
</organism>
<protein>
    <submittedName>
        <fullName evidence="2">Uncharacterized protein</fullName>
    </submittedName>
</protein>
<keyword evidence="1" id="KW-0812">Transmembrane</keyword>
<dbReference type="KEGG" id="cgv:CGLAU_09340"/>
<sequence>MHYVSWDRADKDNLKLLAEAGPEVLGVFQPDRASVNGEIWDLVVSPESGAIATRGGDEIVRAHDPLRRGDRVRVDIEGRQYLMVGESSRNWIIDDADGNKVAQFTRDQSGVRKAILEFEGETHLPLTDIAGLAWLSRSLTEARQVQSANVLIATLTLMSAVALAVWFLM</sequence>
<dbReference type="RefSeq" id="WP_095660453.1">
    <property type="nucleotide sequence ID" value="NZ_CP019688.1"/>
</dbReference>
<keyword evidence="3" id="KW-1185">Reference proteome</keyword>
<accession>A0A1Q2HYB8</accession>
<name>A0A1Q2HYB8_9CORY</name>
<proteinExistence type="predicted"/>
<dbReference type="Proteomes" id="UP000217209">
    <property type="component" value="Chromosome"/>
</dbReference>
<keyword evidence="1" id="KW-1133">Transmembrane helix</keyword>
<evidence type="ECO:0000313" key="2">
    <source>
        <dbReference type="EMBL" id="AQQ15819.1"/>
    </source>
</evidence>
<reference evidence="2 3" key="1">
    <citation type="submission" date="2016-12" db="EMBL/GenBank/DDBJ databases">
        <authorList>
            <person name="Song W.-J."/>
            <person name="Kurnit D.M."/>
        </authorList>
    </citation>
    <scope>NUCLEOTIDE SEQUENCE [LARGE SCALE GENOMIC DNA]</scope>
    <source>
        <strain evidence="2 3">DSM 30827</strain>
    </source>
</reference>
<dbReference type="EMBL" id="CP019688">
    <property type="protein sequence ID" value="AQQ15819.1"/>
    <property type="molecule type" value="Genomic_DNA"/>
</dbReference>
<gene>
    <name evidence="2" type="ORF">CGLAU_09340</name>
</gene>
<evidence type="ECO:0000313" key="3">
    <source>
        <dbReference type="Proteomes" id="UP000217209"/>
    </source>
</evidence>
<dbReference type="OrthoDB" id="4418870at2"/>
<keyword evidence="1" id="KW-0472">Membrane</keyword>
<evidence type="ECO:0000256" key="1">
    <source>
        <dbReference type="SAM" id="Phobius"/>
    </source>
</evidence>
<dbReference type="AlphaFoldDB" id="A0A1Q2HYB8"/>
<feature type="transmembrane region" description="Helical" evidence="1">
    <location>
        <begin position="147"/>
        <end position="168"/>
    </location>
</feature>